<comment type="caution">
    <text evidence="15">The sequence shown here is derived from an EMBL/GenBank/DDBJ whole genome shotgun (WGS) entry which is preliminary data.</text>
</comment>
<keyword evidence="7" id="KW-0472">Membrane</keyword>
<gene>
    <name evidence="15" type="ORF">BJ322DRAFT_996119</name>
</gene>
<evidence type="ECO:0000256" key="12">
    <source>
        <dbReference type="ARBA" id="ARBA00037649"/>
    </source>
</evidence>
<evidence type="ECO:0000256" key="13">
    <source>
        <dbReference type="ARBA" id="ARBA00042373"/>
    </source>
</evidence>
<evidence type="ECO:0000256" key="8">
    <source>
        <dbReference type="ARBA" id="ARBA00023180"/>
    </source>
</evidence>
<evidence type="ECO:0000256" key="14">
    <source>
        <dbReference type="ARBA" id="ARBA00043078"/>
    </source>
</evidence>
<comment type="similarity">
    <text evidence="3">Belongs to the glycosyl hydrolase 17 family.</text>
</comment>
<keyword evidence="11" id="KW-0624">Polysaccharide degradation</keyword>
<comment type="subcellular location">
    <subcellularLocation>
        <location evidence="2">Cell membrane</location>
        <topology evidence="2">Single-pass type II membrane protein</topology>
    </subcellularLocation>
</comment>
<dbReference type="Proteomes" id="UP000736335">
    <property type="component" value="Unassembled WGS sequence"/>
</dbReference>
<reference evidence="15" key="2">
    <citation type="submission" date="2020-11" db="EMBL/GenBank/DDBJ databases">
        <authorList>
            <consortium name="DOE Joint Genome Institute"/>
            <person name="Kuo A."/>
            <person name="Miyauchi S."/>
            <person name="Kiss E."/>
            <person name="Drula E."/>
            <person name="Kohler A."/>
            <person name="Sanchez-Garcia M."/>
            <person name="Andreopoulos B."/>
            <person name="Barry K.W."/>
            <person name="Bonito G."/>
            <person name="Buee M."/>
            <person name="Carver A."/>
            <person name="Chen C."/>
            <person name="Cichocki N."/>
            <person name="Clum A."/>
            <person name="Culley D."/>
            <person name="Crous P.W."/>
            <person name="Fauchery L."/>
            <person name="Girlanda M."/>
            <person name="Hayes R."/>
            <person name="Keri Z."/>
            <person name="Labutti K."/>
            <person name="Lipzen A."/>
            <person name="Lombard V."/>
            <person name="Magnuson J."/>
            <person name="Maillard F."/>
            <person name="Morin E."/>
            <person name="Murat C."/>
            <person name="Nolan M."/>
            <person name="Ohm R."/>
            <person name="Pangilinan J."/>
            <person name="Pereira M."/>
            <person name="Perotto S."/>
            <person name="Peter M."/>
            <person name="Riley R."/>
            <person name="Sitrit Y."/>
            <person name="Stielow B."/>
            <person name="Szollosi G."/>
            <person name="Zifcakova L."/>
            <person name="Stursova M."/>
            <person name="Spatafora J.W."/>
            <person name="Tedersoo L."/>
            <person name="Vaario L.-M."/>
            <person name="Yamada A."/>
            <person name="Yan M."/>
            <person name="Wang P."/>
            <person name="Xu J."/>
            <person name="Bruns T."/>
            <person name="Baldrian P."/>
            <person name="Vilgalys R."/>
            <person name="Henrissat B."/>
            <person name="Grigoriev I.V."/>
            <person name="Hibbett D."/>
            <person name="Nagy L.G."/>
            <person name="Martin F.M."/>
        </authorList>
    </citation>
    <scope>NUCLEOTIDE SEQUENCE</scope>
    <source>
        <strain evidence="15">UH-Tt-Lm1</strain>
    </source>
</reference>
<dbReference type="PANTHER" id="PTHR16631">
    <property type="entry name" value="GLUCAN 1,3-BETA-GLUCOSIDASE"/>
    <property type="match status" value="1"/>
</dbReference>
<comment type="catalytic activity">
    <reaction evidence="1">
        <text>Hydrolysis of (1-&gt;3)-beta-D-glucosidic linkages in (1-&gt;3)-beta-D-glucans.</text>
        <dbReference type="EC" id="3.2.1.39"/>
    </reaction>
</comment>
<evidence type="ECO:0000256" key="2">
    <source>
        <dbReference type="ARBA" id="ARBA00004401"/>
    </source>
</evidence>
<dbReference type="GO" id="GO:0005886">
    <property type="term" value="C:plasma membrane"/>
    <property type="evidence" value="ECO:0007669"/>
    <property type="project" value="UniProtKB-SubCell"/>
</dbReference>
<keyword evidence="8" id="KW-0325">Glycoprotein</keyword>
<dbReference type="GO" id="GO:0000272">
    <property type="term" value="P:polysaccharide catabolic process"/>
    <property type="evidence" value="ECO:0007669"/>
    <property type="project" value="UniProtKB-KW"/>
</dbReference>
<dbReference type="PANTHER" id="PTHR16631:SF17">
    <property type="entry name" value="GLUCAN ENDO-1,3-BETA-GLUCOSIDASE BTGC"/>
    <property type="match status" value="1"/>
</dbReference>
<sequence length="300" mass="33023">MPSSVPSSLNGWWSDYKSEIGFLGFSYAVDACQSPETLNSEFKNIRTQFNGRYVRLYGACDQNGFYDDVIDAAWNAGLGVHALIWFGFDGDDMWMTRRDSLFSTLHNNPKAKFVTRAVQFGSEPLFDHVLPPDELAAQVTAAKQSLSSLSIPVTVSDMAYGYQSNGGAQSVLDAVDFVDLHMLPFFSTTATTAFDSWVFVQNDLDWINSHVNGKKIILSENGWPSMQSGSTRSSSPTAVADVQQEQAYFDLLDSKCQELKSNPGGGVAWFAHLYSEEQGAGYGILDNGQLKFPFSPKTSC</sequence>
<dbReference type="GO" id="GO:0071555">
    <property type="term" value="P:cell wall organization"/>
    <property type="evidence" value="ECO:0007669"/>
    <property type="project" value="UniProtKB-KW"/>
</dbReference>
<comment type="function">
    <text evidence="12">Glucanases play a role in cell expansion during growth, in cell-cell fusion during mating, and in spore release during sporulation. This enzyme may be involved in beta-glucan degradation. Active on laminarin and lichenan.</text>
</comment>
<keyword evidence="10" id="KW-0961">Cell wall biogenesis/degradation</keyword>
<name>A0A9P6HS74_9AGAM</name>
<dbReference type="EC" id="3.2.1.39" evidence="4"/>
<dbReference type="GO" id="GO:0005576">
    <property type="term" value="C:extracellular region"/>
    <property type="evidence" value="ECO:0007669"/>
    <property type="project" value="TreeGrafter"/>
</dbReference>
<dbReference type="GO" id="GO:0042973">
    <property type="term" value="F:glucan endo-1,3-beta-D-glucosidase activity"/>
    <property type="evidence" value="ECO:0007669"/>
    <property type="project" value="UniProtKB-EC"/>
</dbReference>
<proteinExistence type="inferred from homology"/>
<evidence type="ECO:0000256" key="11">
    <source>
        <dbReference type="ARBA" id="ARBA00023326"/>
    </source>
</evidence>
<evidence type="ECO:0000256" key="5">
    <source>
        <dbReference type="ARBA" id="ARBA00022475"/>
    </source>
</evidence>
<dbReference type="AlphaFoldDB" id="A0A9P6HS74"/>
<keyword evidence="6 15" id="KW-0378">Hydrolase</keyword>
<evidence type="ECO:0000256" key="1">
    <source>
        <dbReference type="ARBA" id="ARBA00000382"/>
    </source>
</evidence>
<dbReference type="InterPro" id="IPR050732">
    <property type="entry name" value="Beta-glucan_modifiers"/>
</dbReference>
<dbReference type="GO" id="GO:0009986">
    <property type="term" value="C:cell surface"/>
    <property type="evidence" value="ECO:0007669"/>
    <property type="project" value="TreeGrafter"/>
</dbReference>
<dbReference type="Gene3D" id="3.20.20.80">
    <property type="entry name" value="Glycosidases"/>
    <property type="match status" value="1"/>
</dbReference>
<reference evidence="15" key="1">
    <citation type="journal article" date="2020" name="Nat. Commun.">
        <title>Large-scale genome sequencing of mycorrhizal fungi provides insights into the early evolution of symbiotic traits.</title>
        <authorList>
            <person name="Miyauchi S."/>
            <person name="Kiss E."/>
            <person name="Kuo A."/>
            <person name="Drula E."/>
            <person name="Kohler A."/>
            <person name="Sanchez-Garcia M."/>
            <person name="Morin E."/>
            <person name="Andreopoulos B."/>
            <person name="Barry K.W."/>
            <person name="Bonito G."/>
            <person name="Buee M."/>
            <person name="Carver A."/>
            <person name="Chen C."/>
            <person name="Cichocki N."/>
            <person name="Clum A."/>
            <person name="Culley D."/>
            <person name="Crous P.W."/>
            <person name="Fauchery L."/>
            <person name="Girlanda M."/>
            <person name="Hayes R.D."/>
            <person name="Keri Z."/>
            <person name="LaButti K."/>
            <person name="Lipzen A."/>
            <person name="Lombard V."/>
            <person name="Magnuson J."/>
            <person name="Maillard F."/>
            <person name="Murat C."/>
            <person name="Nolan M."/>
            <person name="Ohm R.A."/>
            <person name="Pangilinan J."/>
            <person name="Pereira M.F."/>
            <person name="Perotto S."/>
            <person name="Peter M."/>
            <person name="Pfister S."/>
            <person name="Riley R."/>
            <person name="Sitrit Y."/>
            <person name="Stielow J.B."/>
            <person name="Szollosi G."/>
            <person name="Zifcakova L."/>
            <person name="Stursova M."/>
            <person name="Spatafora J.W."/>
            <person name="Tedersoo L."/>
            <person name="Vaario L.M."/>
            <person name="Yamada A."/>
            <person name="Yan M."/>
            <person name="Wang P."/>
            <person name="Xu J."/>
            <person name="Bruns T."/>
            <person name="Baldrian P."/>
            <person name="Vilgalys R."/>
            <person name="Dunand C."/>
            <person name="Henrissat B."/>
            <person name="Grigoriev I.V."/>
            <person name="Hibbett D."/>
            <person name="Nagy L.G."/>
            <person name="Martin F.M."/>
        </authorList>
    </citation>
    <scope>NUCLEOTIDE SEQUENCE</scope>
    <source>
        <strain evidence="15">UH-Tt-Lm1</strain>
    </source>
</reference>
<keyword evidence="16" id="KW-1185">Reference proteome</keyword>
<evidence type="ECO:0000256" key="6">
    <source>
        <dbReference type="ARBA" id="ARBA00022801"/>
    </source>
</evidence>
<dbReference type="InterPro" id="IPR017853">
    <property type="entry name" value="GH"/>
</dbReference>
<evidence type="ECO:0000256" key="3">
    <source>
        <dbReference type="ARBA" id="ARBA00008773"/>
    </source>
</evidence>
<evidence type="ECO:0000256" key="10">
    <source>
        <dbReference type="ARBA" id="ARBA00023316"/>
    </source>
</evidence>
<evidence type="ECO:0000256" key="9">
    <source>
        <dbReference type="ARBA" id="ARBA00023277"/>
    </source>
</evidence>
<protein>
    <recommendedName>
        <fullName evidence="4">glucan endo-1,3-beta-D-glucosidase</fullName>
        <ecNumber evidence="4">3.2.1.39</ecNumber>
    </recommendedName>
    <alternativeName>
        <fullName evidence="14">Endo-1,3-beta-glucanase btgC</fullName>
    </alternativeName>
    <alternativeName>
        <fullName evidence="13">Laminarinase btgC</fullName>
    </alternativeName>
</protein>
<dbReference type="GO" id="GO:0009277">
    <property type="term" value="C:fungal-type cell wall"/>
    <property type="evidence" value="ECO:0007669"/>
    <property type="project" value="TreeGrafter"/>
</dbReference>
<evidence type="ECO:0000313" key="16">
    <source>
        <dbReference type="Proteomes" id="UP000736335"/>
    </source>
</evidence>
<evidence type="ECO:0000256" key="4">
    <source>
        <dbReference type="ARBA" id="ARBA00012780"/>
    </source>
</evidence>
<dbReference type="EMBL" id="WIUZ02000001">
    <property type="protein sequence ID" value="KAF9793445.1"/>
    <property type="molecule type" value="Genomic_DNA"/>
</dbReference>
<dbReference type="SUPFAM" id="SSF51445">
    <property type="entry name" value="(Trans)glycosidases"/>
    <property type="match status" value="1"/>
</dbReference>
<keyword evidence="5" id="KW-1003">Cell membrane</keyword>
<evidence type="ECO:0000313" key="15">
    <source>
        <dbReference type="EMBL" id="KAF9793445.1"/>
    </source>
</evidence>
<dbReference type="OrthoDB" id="77201at2759"/>
<evidence type="ECO:0000256" key="7">
    <source>
        <dbReference type="ARBA" id="ARBA00023136"/>
    </source>
</evidence>
<accession>A0A9P6HS74</accession>
<keyword evidence="9" id="KW-0119">Carbohydrate metabolism</keyword>
<organism evidence="15 16">
    <name type="scientific">Thelephora terrestris</name>
    <dbReference type="NCBI Taxonomy" id="56493"/>
    <lineage>
        <taxon>Eukaryota</taxon>
        <taxon>Fungi</taxon>
        <taxon>Dikarya</taxon>
        <taxon>Basidiomycota</taxon>
        <taxon>Agaricomycotina</taxon>
        <taxon>Agaricomycetes</taxon>
        <taxon>Thelephorales</taxon>
        <taxon>Thelephoraceae</taxon>
        <taxon>Thelephora</taxon>
    </lineage>
</organism>